<sequence length="156" mass="17472">MTTYTDLPAVPLPPGHFVSDAPDLVDVERVHHWLSTDAYWALGRSLEKQRAAVAASLNFGVYEEVPDADGTVRREQRAYARVVTDRATFAWLCDVYVPHEARGRGLAKALLAAVRARMEEYGVRRVLLVTSSAQELYRSVGYAEVEPGKWMILPLE</sequence>
<dbReference type="Proteomes" id="UP001183607">
    <property type="component" value="Unassembled WGS sequence"/>
</dbReference>
<reference evidence="4" key="1">
    <citation type="submission" date="2023-07" db="EMBL/GenBank/DDBJ databases">
        <title>30 novel species of actinomycetes from the DSMZ collection.</title>
        <authorList>
            <person name="Nouioui I."/>
        </authorList>
    </citation>
    <scope>NUCLEOTIDE SEQUENCE [LARGE SCALE GENOMIC DNA]</scope>
    <source>
        <strain evidence="4">DSM 41982</strain>
    </source>
</reference>
<accession>A0ABD5E5N7</accession>
<dbReference type="InterPro" id="IPR016181">
    <property type="entry name" value="Acyl_CoA_acyltransferase"/>
</dbReference>
<evidence type="ECO:0000313" key="3">
    <source>
        <dbReference type="EMBL" id="MDT0415605.1"/>
    </source>
</evidence>
<dbReference type="PANTHER" id="PTHR43233:SF1">
    <property type="entry name" value="FAMILY N-ACETYLTRANSFERASE, PUTATIVE (AFU_ORTHOLOGUE AFUA_6G03350)-RELATED"/>
    <property type="match status" value="1"/>
</dbReference>
<dbReference type="RefSeq" id="WP_010273115.1">
    <property type="nucleotide sequence ID" value="NZ_JAVRER010000010.1"/>
</dbReference>
<dbReference type="AlphaFoldDB" id="A0ABD5E5N7"/>
<protein>
    <submittedName>
        <fullName evidence="3">GNAT family N-acetyltransferase</fullName>
    </submittedName>
</protein>
<dbReference type="PANTHER" id="PTHR43233">
    <property type="entry name" value="FAMILY N-ACETYLTRANSFERASE, PUTATIVE (AFU_ORTHOLOGUE AFUA_6G03350)-RELATED"/>
    <property type="match status" value="1"/>
</dbReference>
<dbReference type="Pfam" id="PF13508">
    <property type="entry name" value="Acetyltransf_7"/>
    <property type="match status" value="1"/>
</dbReference>
<reference evidence="3" key="2">
    <citation type="submission" date="2024-03" db="EMBL/GenBank/DDBJ databases">
        <title>30 novel species of actinomycetes from the DSMZ collection.</title>
        <authorList>
            <person name="Nouioui I."/>
        </authorList>
    </citation>
    <scope>NUCLEOTIDE SEQUENCE</scope>
    <source>
        <strain evidence="2 5">DSM 41979</strain>
        <strain evidence="3">DSM 41982</strain>
    </source>
</reference>
<evidence type="ECO:0000313" key="4">
    <source>
        <dbReference type="Proteomes" id="UP001183607"/>
    </source>
</evidence>
<evidence type="ECO:0000259" key="1">
    <source>
        <dbReference type="PROSITE" id="PS51186"/>
    </source>
</evidence>
<dbReference type="InterPro" id="IPR053144">
    <property type="entry name" value="Acetyltransferase_Butenolide"/>
</dbReference>
<dbReference type="SUPFAM" id="SSF55729">
    <property type="entry name" value="Acyl-CoA N-acyltransferases (Nat)"/>
    <property type="match status" value="1"/>
</dbReference>
<feature type="domain" description="N-acetyltransferase" evidence="1">
    <location>
        <begin position="7"/>
        <end position="156"/>
    </location>
</feature>
<dbReference type="PROSITE" id="PS51186">
    <property type="entry name" value="GNAT"/>
    <property type="match status" value="1"/>
</dbReference>
<evidence type="ECO:0000313" key="5">
    <source>
        <dbReference type="Proteomes" id="UP001183610"/>
    </source>
</evidence>
<dbReference type="EMBL" id="JAVRER010000010">
    <property type="protein sequence ID" value="MDT0415605.1"/>
    <property type="molecule type" value="Genomic_DNA"/>
</dbReference>
<comment type="caution">
    <text evidence="3">The sequence shown here is derived from an EMBL/GenBank/DDBJ whole genome shotgun (WGS) entry which is preliminary data.</text>
</comment>
<dbReference type="Proteomes" id="UP001183610">
    <property type="component" value="Unassembled WGS sequence"/>
</dbReference>
<keyword evidence="5" id="KW-1185">Reference proteome</keyword>
<gene>
    <name evidence="3" type="ORF">RM574_08875</name>
    <name evidence="2" type="ORF">RM698_15880</name>
</gene>
<dbReference type="EMBL" id="JAVRET010000033">
    <property type="protein sequence ID" value="MDT0410525.1"/>
    <property type="molecule type" value="Genomic_DNA"/>
</dbReference>
<name>A0ABD5E5N7_9ACTN</name>
<organism evidence="3 4">
    <name type="scientific">Streptomyces evansiae</name>
    <dbReference type="NCBI Taxonomy" id="3075535"/>
    <lineage>
        <taxon>Bacteria</taxon>
        <taxon>Bacillati</taxon>
        <taxon>Actinomycetota</taxon>
        <taxon>Actinomycetes</taxon>
        <taxon>Kitasatosporales</taxon>
        <taxon>Streptomycetaceae</taxon>
        <taxon>Streptomyces</taxon>
    </lineage>
</organism>
<dbReference type="CDD" id="cd04301">
    <property type="entry name" value="NAT_SF"/>
    <property type="match status" value="1"/>
</dbReference>
<dbReference type="InterPro" id="IPR000182">
    <property type="entry name" value="GNAT_dom"/>
</dbReference>
<proteinExistence type="predicted"/>
<dbReference type="Gene3D" id="3.40.630.30">
    <property type="match status" value="1"/>
</dbReference>
<evidence type="ECO:0000313" key="2">
    <source>
        <dbReference type="EMBL" id="MDT0410525.1"/>
    </source>
</evidence>